<evidence type="ECO:0000259" key="9">
    <source>
        <dbReference type="Pfam" id="PF00382"/>
    </source>
</evidence>
<evidence type="ECO:0000256" key="8">
    <source>
        <dbReference type="ARBA" id="ARBA00023242"/>
    </source>
</evidence>
<dbReference type="EMBL" id="CABITT030000007">
    <property type="protein sequence ID" value="VVB10425.1"/>
    <property type="molecule type" value="Genomic_DNA"/>
</dbReference>
<proteinExistence type="inferred from homology"/>
<dbReference type="GO" id="GO:0000995">
    <property type="term" value="F:RNA polymerase III general transcription initiation factor activity"/>
    <property type="evidence" value="ECO:0007669"/>
    <property type="project" value="TreeGrafter"/>
</dbReference>
<dbReference type="FunFam" id="1.10.472.10:FF:000007">
    <property type="entry name" value="Transcription factor IIIB 90 kDa subunit"/>
    <property type="match status" value="1"/>
</dbReference>
<comment type="subcellular location">
    <subcellularLocation>
        <location evidence="1">Nucleus</location>
    </subcellularLocation>
</comment>
<dbReference type="OrthoDB" id="1303451at2759"/>
<sequence length="211" mass="24555">MVLENFNFSTEDTFVKNAAGHSQASGNIVRSVDSLISSSRERRIRIVRDEFMNLRDALGIGDERDDVIDMATRFFTMAVEQNFTRGRRTELVQSSCLYLTCREKDIPFLLIDFSSYLRVSVYELGYVYLKLCEMLYLVENRNYEKLVDPSIFIPRFSNILLKGTQNKAVVETAKDIIAKYEEKLDADRSETKWNMWSSTLHSCSFSWYQVP</sequence>
<dbReference type="PANTHER" id="PTHR11618:SF4">
    <property type="entry name" value="TRANSCRIPTION FACTOR IIIB 90 KDA SUBUNIT"/>
    <property type="match status" value="1"/>
</dbReference>
<dbReference type="GO" id="GO:0001006">
    <property type="term" value="F:RNA polymerase III type 3 promoter sequence-specific DNA binding"/>
    <property type="evidence" value="ECO:0007669"/>
    <property type="project" value="TreeGrafter"/>
</dbReference>
<dbReference type="CDD" id="cd20553">
    <property type="entry name" value="CYCLIN_TFIIIB90_rpt1"/>
    <property type="match status" value="1"/>
</dbReference>
<evidence type="ECO:0000256" key="4">
    <source>
        <dbReference type="ARBA" id="ARBA00022771"/>
    </source>
</evidence>
<keyword evidence="3" id="KW-0479">Metal-binding</keyword>
<dbReference type="Pfam" id="PF00382">
    <property type="entry name" value="TFIIB"/>
    <property type="match status" value="1"/>
</dbReference>
<dbReference type="Gene3D" id="1.10.472.10">
    <property type="entry name" value="Cyclin-like"/>
    <property type="match status" value="1"/>
</dbReference>
<evidence type="ECO:0000256" key="5">
    <source>
        <dbReference type="ARBA" id="ARBA00022833"/>
    </source>
</evidence>
<evidence type="ECO:0000256" key="2">
    <source>
        <dbReference type="ARBA" id="ARBA00010857"/>
    </source>
</evidence>
<gene>
    <name evidence="10" type="ORF">ANE_LOCUS20869</name>
</gene>
<evidence type="ECO:0000313" key="11">
    <source>
        <dbReference type="Proteomes" id="UP000489600"/>
    </source>
</evidence>
<keyword evidence="4" id="KW-0863">Zinc-finger</keyword>
<evidence type="ECO:0000313" key="10">
    <source>
        <dbReference type="EMBL" id="VVB10425.1"/>
    </source>
</evidence>
<evidence type="ECO:0000256" key="3">
    <source>
        <dbReference type="ARBA" id="ARBA00022723"/>
    </source>
</evidence>
<dbReference type="Proteomes" id="UP000489600">
    <property type="component" value="Unassembled WGS sequence"/>
</dbReference>
<keyword evidence="8" id="KW-0539">Nucleus</keyword>
<organism evidence="10 11">
    <name type="scientific">Arabis nemorensis</name>
    <dbReference type="NCBI Taxonomy" id="586526"/>
    <lineage>
        <taxon>Eukaryota</taxon>
        <taxon>Viridiplantae</taxon>
        <taxon>Streptophyta</taxon>
        <taxon>Embryophyta</taxon>
        <taxon>Tracheophyta</taxon>
        <taxon>Spermatophyta</taxon>
        <taxon>Magnoliopsida</taxon>
        <taxon>eudicotyledons</taxon>
        <taxon>Gunneridae</taxon>
        <taxon>Pentapetalae</taxon>
        <taxon>rosids</taxon>
        <taxon>malvids</taxon>
        <taxon>Brassicales</taxon>
        <taxon>Brassicaceae</taxon>
        <taxon>Arabideae</taxon>
        <taxon>Arabis</taxon>
    </lineage>
</organism>
<dbReference type="InterPro" id="IPR036915">
    <property type="entry name" value="Cyclin-like_sf"/>
</dbReference>
<evidence type="ECO:0000256" key="7">
    <source>
        <dbReference type="ARBA" id="ARBA00023163"/>
    </source>
</evidence>
<keyword evidence="7" id="KW-0804">Transcription</keyword>
<reference evidence="10" key="1">
    <citation type="submission" date="2019-07" db="EMBL/GenBank/DDBJ databases">
        <authorList>
            <person name="Dittberner H."/>
        </authorList>
    </citation>
    <scope>NUCLEOTIDE SEQUENCE [LARGE SCALE GENOMIC DNA]</scope>
</reference>
<dbReference type="PANTHER" id="PTHR11618">
    <property type="entry name" value="TRANSCRIPTION INITIATION FACTOR IIB-RELATED"/>
    <property type="match status" value="1"/>
</dbReference>
<evidence type="ECO:0000256" key="1">
    <source>
        <dbReference type="ARBA" id="ARBA00004123"/>
    </source>
</evidence>
<dbReference type="SUPFAM" id="SSF47954">
    <property type="entry name" value="Cyclin-like"/>
    <property type="match status" value="1"/>
</dbReference>
<dbReference type="GO" id="GO:0008270">
    <property type="term" value="F:zinc ion binding"/>
    <property type="evidence" value="ECO:0007669"/>
    <property type="project" value="UniProtKB-KW"/>
</dbReference>
<dbReference type="GO" id="GO:0097550">
    <property type="term" value="C:transcription preinitiation complex"/>
    <property type="evidence" value="ECO:0007669"/>
    <property type="project" value="TreeGrafter"/>
</dbReference>
<dbReference type="GO" id="GO:0070897">
    <property type="term" value="P:transcription preinitiation complex assembly"/>
    <property type="evidence" value="ECO:0007669"/>
    <property type="project" value="InterPro"/>
</dbReference>
<dbReference type="GO" id="GO:0005634">
    <property type="term" value="C:nucleus"/>
    <property type="evidence" value="ECO:0007669"/>
    <property type="project" value="UniProtKB-SubCell"/>
</dbReference>
<keyword evidence="5" id="KW-0862">Zinc</keyword>
<name>A0A565C9T2_9BRAS</name>
<dbReference type="GO" id="GO:0017025">
    <property type="term" value="F:TBP-class protein binding"/>
    <property type="evidence" value="ECO:0007669"/>
    <property type="project" value="InterPro"/>
</dbReference>
<comment type="similarity">
    <text evidence="2">Belongs to the TFIIB family.</text>
</comment>
<dbReference type="InterPro" id="IPR013150">
    <property type="entry name" value="TFIIB_cyclin"/>
</dbReference>
<dbReference type="GO" id="GO:0000126">
    <property type="term" value="C:transcription factor TFIIIB complex"/>
    <property type="evidence" value="ECO:0007669"/>
    <property type="project" value="TreeGrafter"/>
</dbReference>
<protein>
    <recommendedName>
        <fullName evidence="9">Transcription factor TFIIB cyclin-like domain-containing protein</fullName>
    </recommendedName>
</protein>
<keyword evidence="11" id="KW-1185">Reference proteome</keyword>
<feature type="domain" description="Transcription factor TFIIB cyclin-like" evidence="9">
    <location>
        <begin position="53"/>
        <end position="132"/>
    </location>
</feature>
<accession>A0A565C9T2</accession>
<dbReference type="InterPro" id="IPR000812">
    <property type="entry name" value="TFIIB"/>
</dbReference>
<evidence type="ECO:0000256" key="6">
    <source>
        <dbReference type="ARBA" id="ARBA00023015"/>
    </source>
</evidence>
<keyword evidence="6" id="KW-0805">Transcription regulation</keyword>
<comment type="caution">
    <text evidence="10">The sequence shown here is derived from an EMBL/GenBank/DDBJ whole genome shotgun (WGS) entry which is preliminary data.</text>
</comment>
<dbReference type="AlphaFoldDB" id="A0A565C9T2"/>